<dbReference type="OrthoDB" id="205623at2759"/>
<evidence type="ECO:0000313" key="7">
    <source>
        <dbReference type="Proteomes" id="UP000604825"/>
    </source>
</evidence>
<evidence type="ECO:0000259" key="5">
    <source>
        <dbReference type="Pfam" id="PF00685"/>
    </source>
</evidence>
<evidence type="ECO:0000256" key="2">
    <source>
        <dbReference type="ARBA" id="ARBA00022679"/>
    </source>
</evidence>
<evidence type="ECO:0000256" key="1">
    <source>
        <dbReference type="ARBA" id="ARBA00005771"/>
    </source>
</evidence>
<feature type="domain" description="Sulfotransferase" evidence="5">
    <location>
        <begin position="69"/>
        <end position="337"/>
    </location>
</feature>
<evidence type="ECO:0000256" key="3">
    <source>
        <dbReference type="RuleBase" id="RU361155"/>
    </source>
</evidence>
<comment type="caution">
    <text evidence="6">The sequence shown here is derived from an EMBL/GenBank/DDBJ whole genome shotgun (WGS) entry which is preliminary data.</text>
</comment>
<name>A0A811PJ92_9POAL</name>
<sequence>MADPTPQLFQTQSGGGSEKGDDDSSSFTSTLPTREGWWAAPLFRQHGCWVTARLARSVELVQAEFKPRPDDVLLATFPKSGTTWLKALAFALINRSRHPIITSDDHPLLSSNPHDLVPFLELPDRSLRPVAELEALPSPRLLCTHLPPALLPPGMLMTSSRAVYLCREPKDVFVSYWHHVRTLSQESLVDYDKAFELFCEGVSVCGPVWEHYLEYWKLSKRNPSSSRVLFLKYEEMMAHPARHVRKLAEFLGVPFTEEEESGGVVEEVVRLCSFQNLKDLPVNTHGVSGQIGAAVANPIKNSLWFRSGKVGDWENHLTQEMAHRLDCIVEEKLKGSGLTF</sequence>
<dbReference type="Pfam" id="PF00685">
    <property type="entry name" value="Sulfotransfer_1"/>
    <property type="match status" value="1"/>
</dbReference>
<dbReference type="EMBL" id="CAJGYO010000007">
    <property type="protein sequence ID" value="CAD6245996.1"/>
    <property type="molecule type" value="Genomic_DNA"/>
</dbReference>
<dbReference type="AlphaFoldDB" id="A0A811PJ92"/>
<dbReference type="SUPFAM" id="SSF52540">
    <property type="entry name" value="P-loop containing nucleoside triphosphate hydrolases"/>
    <property type="match status" value="1"/>
</dbReference>
<protein>
    <recommendedName>
        <fullName evidence="3">Sulfotransferase</fullName>
        <ecNumber evidence="3">2.8.2.-</ecNumber>
    </recommendedName>
</protein>
<feature type="region of interest" description="Disordered" evidence="4">
    <location>
        <begin position="1"/>
        <end position="30"/>
    </location>
</feature>
<keyword evidence="7" id="KW-1185">Reference proteome</keyword>
<dbReference type="PANTHER" id="PTHR11783">
    <property type="entry name" value="SULFOTRANSFERASE SULT"/>
    <property type="match status" value="1"/>
</dbReference>
<organism evidence="6 7">
    <name type="scientific">Miscanthus lutarioriparius</name>
    <dbReference type="NCBI Taxonomy" id="422564"/>
    <lineage>
        <taxon>Eukaryota</taxon>
        <taxon>Viridiplantae</taxon>
        <taxon>Streptophyta</taxon>
        <taxon>Embryophyta</taxon>
        <taxon>Tracheophyta</taxon>
        <taxon>Spermatophyta</taxon>
        <taxon>Magnoliopsida</taxon>
        <taxon>Liliopsida</taxon>
        <taxon>Poales</taxon>
        <taxon>Poaceae</taxon>
        <taxon>PACMAD clade</taxon>
        <taxon>Panicoideae</taxon>
        <taxon>Andropogonodae</taxon>
        <taxon>Andropogoneae</taxon>
        <taxon>Saccharinae</taxon>
        <taxon>Miscanthus</taxon>
    </lineage>
</organism>
<dbReference type="Proteomes" id="UP000604825">
    <property type="component" value="Unassembled WGS sequence"/>
</dbReference>
<evidence type="ECO:0000313" key="6">
    <source>
        <dbReference type="EMBL" id="CAD6245996.1"/>
    </source>
</evidence>
<dbReference type="Gene3D" id="3.40.50.300">
    <property type="entry name" value="P-loop containing nucleotide triphosphate hydrolases"/>
    <property type="match status" value="1"/>
</dbReference>
<dbReference type="InterPro" id="IPR000863">
    <property type="entry name" value="Sulfotransferase_dom"/>
</dbReference>
<proteinExistence type="inferred from homology"/>
<dbReference type="GO" id="GO:0008146">
    <property type="term" value="F:sulfotransferase activity"/>
    <property type="evidence" value="ECO:0007669"/>
    <property type="project" value="InterPro"/>
</dbReference>
<comment type="similarity">
    <text evidence="1 3">Belongs to the sulfotransferase 1 family.</text>
</comment>
<keyword evidence="2 3" id="KW-0808">Transferase</keyword>
<gene>
    <name evidence="6" type="ORF">NCGR_LOCUS30274</name>
</gene>
<reference evidence="6" key="1">
    <citation type="submission" date="2020-10" db="EMBL/GenBank/DDBJ databases">
        <authorList>
            <person name="Han B."/>
            <person name="Lu T."/>
            <person name="Zhao Q."/>
            <person name="Huang X."/>
            <person name="Zhao Y."/>
        </authorList>
    </citation>
    <scope>NUCLEOTIDE SEQUENCE</scope>
</reference>
<dbReference type="EC" id="2.8.2.-" evidence="3"/>
<dbReference type="InterPro" id="IPR027417">
    <property type="entry name" value="P-loop_NTPase"/>
</dbReference>
<accession>A0A811PJ92</accession>
<evidence type="ECO:0000256" key="4">
    <source>
        <dbReference type="SAM" id="MobiDB-lite"/>
    </source>
</evidence>